<proteinExistence type="predicted"/>
<keyword evidence="2" id="KW-0274">FAD</keyword>
<dbReference type="STRING" id="1036612.A0A1L9SYS7"/>
<dbReference type="Gene3D" id="3.50.50.60">
    <property type="entry name" value="FAD/NAD(P)-binding domain"/>
    <property type="match status" value="2"/>
</dbReference>
<dbReference type="InterPro" id="IPR036188">
    <property type="entry name" value="FAD/NAD-bd_sf"/>
</dbReference>
<organism evidence="5 6">
    <name type="scientific">Aspergillus sydowii CBS 593.65</name>
    <dbReference type="NCBI Taxonomy" id="1036612"/>
    <lineage>
        <taxon>Eukaryota</taxon>
        <taxon>Fungi</taxon>
        <taxon>Dikarya</taxon>
        <taxon>Ascomycota</taxon>
        <taxon>Pezizomycotina</taxon>
        <taxon>Eurotiomycetes</taxon>
        <taxon>Eurotiomycetidae</taxon>
        <taxon>Eurotiales</taxon>
        <taxon>Aspergillaceae</taxon>
        <taxon>Aspergillus</taxon>
        <taxon>Aspergillus subgen. Nidulantes</taxon>
    </lineage>
</organism>
<evidence type="ECO:0000256" key="3">
    <source>
        <dbReference type="ARBA" id="ARBA00022857"/>
    </source>
</evidence>
<dbReference type="RefSeq" id="XP_040696190.1">
    <property type="nucleotide sequence ID" value="XM_040843283.1"/>
</dbReference>
<protein>
    <recommendedName>
        <fullName evidence="7">FAD/NAD(P)-binding domain-containing protein</fullName>
    </recommendedName>
</protein>
<dbReference type="AlphaFoldDB" id="A0A1L9SYS7"/>
<sequence length="538" mass="60816">MEQESYDALVVGAGFGGIYQLYSLLQLGLTAKLIDKAGGPGGTWYWNRYPGAMSDSPSHLYRYSWDKKDLLSYPWSTNYLEAKEVLTYLEHVVDRHNLRKHMQFNTELLSAQWNEDAHTWTIQTSDGLFTARYFITALGILSEPNWPDMPGRDDFQGEIYHTARWPEHYDLQNKRVAVIGNGSTGIQLITRIAPLVGSLLCFQRHPQYTIPAGRRIVSQSERDEINQNYDEIWEQAKQSISGMGVLESKTPAMSVSAEERERAFQTAWDEGNAFRFYLGTFADLVFDEAANRSACDFIKSKISQIVQDPEKRRKLIPTELYARRPVCDMGYYEQFNRDNVDIVDIAHNPMVGLTANGVKLADGTVHELDVIICATGYDAFDKPYHRINVTGRNGLSLKEHWKNGPSTNMGIAVAEFPNMFFIYGPQSPLANVPIVMEAQVGFIADAISLAEAHQKEQTTLCRSSKIAIESTQQGEDEWAELTKAISDATLFKTAQSYFYGKNVKDKADFAYVFLGGVNLYLQRVKECQEAGYKSFCAF</sequence>
<accession>A0A1L9SYS7</accession>
<dbReference type="OrthoDB" id="66881at2759"/>
<dbReference type="Pfam" id="PF13738">
    <property type="entry name" value="Pyr_redox_3"/>
    <property type="match status" value="1"/>
</dbReference>
<keyword evidence="4" id="KW-0560">Oxidoreductase</keyword>
<evidence type="ECO:0000256" key="2">
    <source>
        <dbReference type="ARBA" id="ARBA00022827"/>
    </source>
</evidence>
<dbReference type="SUPFAM" id="SSF51905">
    <property type="entry name" value="FAD/NAD(P)-binding domain"/>
    <property type="match status" value="2"/>
</dbReference>
<evidence type="ECO:0000256" key="1">
    <source>
        <dbReference type="ARBA" id="ARBA00022630"/>
    </source>
</evidence>
<dbReference type="GO" id="GO:0016491">
    <property type="term" value="F:oxidoreductase activity"/>
    <property type="evidence" value="ECO:0007669"/>
    <property type="project" value="UniProtKB-KW"/>
</dbReference>
<dbReference type="Proteomes" id="UP000184356">
    <property type="component" value="Unassembled WGS sequence"/>
</dbReference>
<dbReference type="EMBL" id="KV878602">
    <property type="protein sequence ID" value="OJJ52384.1"/>
    <property type="molecule type" value="Genomic_DNA"/>
</dbReference>
<dbReference type="InterPro" id="IPR050775">
    <property type="entry name" value="FAD-binding_Monooxygenases"/>
</dbReference>
<evidence type="ECO:0000313" key="5">
    <source>
        <dbReference type="EMBL" id="OJJ52384.1"/>
    </source>
</evidence>
<name>A0A1L9SYS7_9EURO</name>
<keyword evidence="6" id="KW-1185">Reference proteome</keyword>
<dbReference type="VEuPathDB" id="FungiDB:ASPSYDRAFT_164733"/>
<keyword evidence="1" id="KW-0285">Flavoprotein</keyword>
<dbReference type="PANTHER" id="PTHR43098:SF5">
    <property type="entry name" value="DUAL-FUNCTIONAL MONOOXYGENASE_METHYLTRANSFERASE PSOF"/>
    <property type="match status" value="1"/>
</dbReference>
<dbReference type="PANTHER" id="PTHR43098">
    <property type="entry name" value="L-ORNITHINE N(5)-MONOOXYGENASE-RELATED"/>
    <property type="match status" value="1"/>
</dbReference>
<evidence type="ECO:0008006" key="7">
    <source>
        <dbReference type="Google" id="ProtNLM"/>
    </source>
</evidence>
<reference evidence="6" key="1">
    <citation type="journal article" date="2017" name="Genome Biol.">
        <title>Comparative genomics reveals high biological diversity and specific adaptations in the industrially and medically important fungal genus Aspergillus.</title>
        <authorList>
            <person name="de Vries R.P."/>
            <person name="Riley R."/>
            <person name="Wiebenga A."/>
            <person name="Aguilar-Osorio G."/>
            <person name="Amillis S."/>
            <person name="Uchima C.A."/>
            <person name="Anderluh G."/>
            <person name="Asadollahi M."/>
            <person name="Askin M."/>
            <person name="Barry K."/>
            <person name="Battaglia E."/>
            <person name="Bayram O."/>
            <person name="Benocci T."/>
            <person name="Braus-Stromeyer S.A."/>
            <person name="Caldana C."/>
            <person name="Canovas D."/>
            <person name="Cerqueira G.C."/>
            <person name="Chen F."/>
            <person name="Chen W."/>
            <person name="Choi C."/>
            <person name="Clum A."/>
            <person name="Dos Santos R.A."/>
            <person name="Damasio A.R."/>
            <person name="Diallinas G."/>
            <person name="Emri T."/>
            <person name="Fekete E."/>
            <person name="Flipphi M."/>
            <person name="Freyberg S."/>
            <person name="Gallo A."/>
            <person name="Gournas C."/>
            <person name="Habgood R."/>
            <person name="Hainaut M."/>
            <person name="Harispe M.L."/>
            <person name="Henrissat B."/>
            <person name="Hilden K.S."/>
            <person name="Hope R."/>
            <person name="Hossain A."/>
            <person name="Karabika E."/>
            <person name="Karaffa L."/>
            <person name="Karanyi Z."/>
            <person name="Krasevec N."/>
            <person name="Kuo A."/>
            <person name="Kusch H."/>
            <person name="LaButti K."/>
            <person name="Lagendijk E.L."/>
            <person name="Lapidus A."/>
            <person name="Levasseur A."/>
            <person name="Lindquist E."/>
            <person name="Lipzen A."/>
            <person name="Logrieco A.F."/>
            <person name="MacCabe A."/>
            <person name="Maekelae M.R."/>
            <person name="Malavazi I."/>
            <person name="Melin P."/>
            <person name="Meyer V."/>
            <person name="Mielnichuk N."/>
            <person name="Miskei M."/>
            <person name="Molnar A.P."/>
            <person name="Mule G."/>
            <person name="Ngan C.Y."/>
            <person name="Orejas M."/>
            <person name="Orosz E."/>
            <person name="Ouedraogo J.P."/>
            <person name="Overkamp K.M."/>
            <person name="Park H.-S."/>
            <person name="Perrone G."/>
            <person name="Piumi F."/>
            <person name="Punt P.J."/>
            <person name="Ram A.F."/>
            <person name="Ramon A."/>
            <person name="Rauscher S."/>
            <person name="Record E."/>
            <person name="Riano-Pachon D.M."/>
            <person name="Robert V."/>
            <person name="Roehrig J."/>
            <person name="Ruller R."/>
            <person name="Salamov A."/>
            <person name="Salih N.S."/>
            <person name="Samson R.A."/>
            <person name="Sandor E."/>
            <person name="Sanguinetti M."/>
            <person name="Schuetze T."/>
            <person name="Sepcic K."/>
            <person name="Shelest E."/>
            <person name="Sherlock G."/>
            <person name="Sophianopoulou V."/>
            <person name="Squina F.M."/>
            <person name="Sun H."/>
            <person name="Susca A."/>
            <person name="Todd R.B."/>
            <person name="Tsang A."/>
            <person name="Unkles S.E."/>
            <person name="van de Wiele N."/>
            <person name="van Rossen-Uffink D."/>
            <person name="Oliveira J.V."/>
            <person name="Vesth T.C."/>
            <person name="Visser J."/>
            <person name="Yu J.-H."/>
            <person name="Zhou M."/>
            <person name="Andersen M.R."/>
            <person name="Archer D.B."/>
            <person name="Baker S.E."/>
            <person name="Benoit I."/>
            <person name="Brakhage A.A."/>
            <person name="Braus G.H."/>
            <person name="Fischer R."/>
            <person name="Frisvad J.C."/>
            <person name="Goldman G.H."/>
            <person name="Houbraken J."/>
            <person name="Oakley B."/>
            <person name="Pocsi I."/>
            <person name="Scazzocchio C."/>
            <person name="Seiboth B."/>
            <person name="vanKuyk P.A."/>
            <person name="Wortman J."/>
            <person name="Dyer P.S."/>
            <person name="Grigoriev I.V."/>
        </authorList>
    </citation>
    <scope>NUCLEOTIDE SEQUENCE [LARGE SCALE GENOMIC DNA]</scope>
    <source>
        <strain evidence="6">CBS 593.65</strain>
    </source>
</reference>
<evidence type="ECO:0000313" key="6">
    <source>
        <dbReference type="Proteomes" id="UP000184356"/>
    </source>
</evidence>
<gene>
    <name evidence="5" type="ORF">ASPSYDRAFT_164733</name>
</gene>
<keyword evidence="3" id="KW-0521">NADP</keyword>
<evidence type="ECO:0000256" key="4">
    <source>
        <dbReference type="ARBA" id="ARBA00023002"/>
    </source>
</evidence>
<dbReference type="GeneID" id="63759356"/>